<dbReference type="InterPro" id="IPR036047">
    <property type="entry name" value="F-box-like_dom_sf"/>
</dbReference>
<protein>
    <submittedName>
        <fullName evidence="3">F-box protein isoform B</fullName>
    </submittedName>
</protein>
<dbReference type="Gene3D" id="3.80.10.10">
    <property type="entry name" value="Ribonuclease Inhibitor"/>
    <property type="match status" value="1"/>
</dbReference>
<evidence type="ECO:0000313" key="4">
    <source>
        <dbReference type="Proteomes" id="UP000289340"/>
    </source>
</evidence>
<dbReference type="Pfam" id="PF24758">
    <property type="entry name" value="LRR_At5g56370"/>
    <property type="match status" value="1"/>
</dbReference>
<dbReference type="InterPro" id="IPR055411">
    <property type="entry name" value="LRR_FXL15/At3g58940/PEG3-like"/>
</dbReference>
<dbReference type="Proteomes" id="UP000289340">
    <property type="component" value="Chromosome 8"/>
</dbReference>
<feature type="domain" description="F-box/LRR-repeat protein 15/At3g58940/PEG3-like LRR" evidence="2">
    <location>
        <begin position="198"/>
        <end position="275"/>
    </location>
</feature>
<dbReference type="Pfam" id="PF12937">
    <property type="entry name" value="F-box-like"/>
    <property type="match status" value="1"/>
</dbReference>
<dbReference type="AlphaFoldDB" id="A0A445JDX5"/>
<keyword evidence="4" id="KW-1185">Reference proteome</keyword>
<dbReference type="InterPro" id="IPR001810">
    <property type="entry name" value="F-box_dom"/>
</dbReference>
<accession>A0A445JDX5</accession>
<gene>
    <name evidence="3" type="ORF">D0Y65_020391</name>
</gene>
<dbReference type="PANTHER" id="PTHR34145:SF28">
    <property type="entry name" value="F-BOX DOMAIN-CONTAINING PROTEIN"/>
    <property type="match status" value="1"/>
</dbReference>
<dbReference type="EMBL" id="QZWG01000008">
    <property type="protein sequence ID" value="RZB96631.1"/>
    <property type="molecule type" value="Genomic_DNA"/>
</dbReference>
<reference evidence="3 4" key="1">
    <citation type="submission" date="2018-09" db="EMBL/GenBank/DDBJ databases">
        <title>A high-quality reference genome of wild soybean provides a powerful tool to mine soybean genomes.</title>
        <authorList>
            <person name="Xie M."/>
            <person name="Chung C.Y.L."/>
            <person name="Li M.-W."/>
            <person name="Wong F.-L."/>
            <person name="Chan T.-F."/>
            <person name="Lam H.-M."/>
        </authorList>
    </citation>
    <scope>NUCLEOTIDE SEQUENCE [LARGE SCALE GENOMIC DNA]</scope>
    <source>
        <strain evidence="4">cv. W05</strain>
        <tissue evidence="3">Hypocotyl of etiolated seedlings</tissue>
    </source>
</reference>
<comment type="caution">
    <text evidence="3">The sequence shown here is derived from an EMBL/GenBank/DDBJ whole genome shotgun (WGS) entry which is preliminary data.</text>
</comment>
<dbReference type="Gene3D" id="1.20.1280.50">
    <property type="match status" value="1"/>
</dbReference>
<organism evidence="3 4">
    <name type="scientific">Glycine soja</name>
    <name type="common">Wild soybean</name>
    <dbReference type="NCBI Taxonomy" id="3848"/>
    <lineage>
        <taxon>Eukaryota</taxon>
        <taxon>Viridiplantae</taxon>
        <taxon>Streptophyta</taxon>
        <taxon>Embryophyta</taxon>
        <taxon>Tracheophyta</taxon>
        <taxon>Spermatophyta</taxon>
        <taxon>Magnoliopsida</taxon>
        <taxon>eudicotyledons</taxon>
        <taxon>Gunneridae</taxon>
        <taxon>Pentapetalae</taxon>
        <taxon>rosids</taxon>
        <taxon>fabids</taxon>
        <taxon>Fabales</taxon>
        <taxon>Fabaceae</taxon>
        <taxon>Papilionoideae</taxon>
        <taxon>50 kb inversion clade</taxon>
        <taxon>NPAAA clade</taxon>
        <taxon>indigoferoid/millettioid clade</taxon>
        <taxon>Phaseoleae</taxon>
        <taxon>Glycine</taxon>
        <taxon>Glycine subgen. Soja</taxon>
    </lineage>
</organism>
<dbReference type="InterPro" id="IPR032675">
    <property type="entry name" value="LRR_dom_sf"/>
</dbReference>
<proteinExistence type="predicted"/>
<dbReference type="SUPFAM" id="SSF52047">
    <property type="entry name" value="RNI-like"/>
    <property type="match status" value="1"/>
</dbReference>
<evidence type="ECO:0000313" key="3">
    <source>
        <dbReference type="EMBL" id="RZB96631.1"/>
    </source>
</evidence>
<dbReference type="PANTHER" id="PTHR34145">
    <property type="entry name" value="OS02G0105600 PROTEIN"/>
    <property type="match status" value="1"/>
</dbReference>
<name>A0A445JDX5_GLYSO</name>
<sequence>MSSSNSRSFFFYLHLHLQSRERKRKGFQQSHPDLPISIVRFMDSSKTVLDGVKSTYTFNNYLFDSSFLLPAMDSLPDAILQCILSRITNARDVSSCNCVSKRWKDSTPYVRTLYFPRSSFDTPSSSSEGADNIIKRMVSRVVKLEELIVYNPFSSNGLASWLSLAGQTLLQLELRMENLADNQGFHESPSKLDYIGAAKNLESLKLWGVLMVRSPKWDVFPNLRNLEIIGARLEDPVLSVVLCSCPVLTSLLLLGCEGVRSLSIELPCLEQCKLDFYGRGDCSLTLTSPNIESLEVQGCSWIRVPETKHLRKLSISNSAGRVYMVDFGKLSALEYLCMRGIQWCWDAICKMLKLASEVKHLYMKVEFTGDYDALQPFPEIDFVDFFNSHQKLQKFDIHGAMFAALCQKNSLKHVDSGFVIPFLEEVVITVRSPLNAEQKMSTLESLLKYGKSLKRMVIKILEMKSCHSSADDFFDEICRFRYMNHSIVRIE</sequence>
<dbReference type="InterPro" id="IPR053772">
    <property type="entry name" value="At1g61320/At1g61330-like"/>
</dbReference>
<evidence type="ECO:0000259" key="2">
    <source>
        <dbReference type="Pfam" id="PF24758"/>
    </source>
</evidence>
<dbReference type="SUPFAM" id="SSF81383">
    <property type="entry name" value="F-box domain"/>
    <property type="match status" value="1"/>
</dbReference>
<feature type="domain" description="F-box" evidence="1">
    <location>
        <begin position="72"/>
        <end position="106"/>
    </location>
</feature>
<evidence type="ECO:0000259" key="1">
    <source>
        <dbReference type="Pfam" id="PF12937"/>
    </source>
</evidence>